<dbReference type="eggNOG" id="KOG4658">
    <property type="taxonomic scope" value="Eukaryota"/>
</dbReference>
<dbReference type="Pfam" id="PF23559">
    <property type="entry name" value="WHD_DRP"/>
    <property type="match status" value="1"/>
</dbReference>
<dbReference type="Gene3D" id="3.80.10.10">
    <property type="entry name" value="Ribonuclease Inhibitor"/>
    <property type="match status" value="1"/>
</dbReference>
<evidence type="ECO:0000259" key="9">
    <source>
        <dbReference type="Pfam" id="PF23559"/>
    </source>
</evidence>
<feature type="region of interest" description="Disordered" evidence="7">
    <location>
        <begin position="508"/>
        <end position="535"/>
    </location>
</feature>
<sequence>MAEVAVAAVTSLLGQIRNEALFLGRVKSDVRFIKHEMESMRSFLEHLAETGGDHDPQVRTWMEQVRELARDCRSCVDIYLQRGNPAAVLGPRGGALRRYLCWAPWFVQSMVHQHYAGIELSELKERACDVAQRRKRYGVVVAPKLEAVPPPASSSEAEEDYGATRDNLAGGGSSNSDLGRTSALENYCGEELAHWVMGTTTTMGSSSASTTSIPSIAIVSPPIQEADDTAEMVAIHDALASVAATHFERSLLVYLPAMHHNPSRIRIKLSDILCYILYQCHMEKESWHSRWGREYLSMVEEYRASNPVNAMKCYIYKMKKIADICRGYTFERVFQNVVQIGRMVTQRLNGELERGVDAMLGLTNKKPLCILLKALDYLEYGADFTDVRKYHELRVDRMPFQFQMLQLDEEKLLVATAQKLKGHIETNIPIHLSHATYESILREVFQASNKNLQAQEGTTAPSPGVGTSHDVAAAAATPTTTTFDKDQIKQIIYIHMVQQEVLQELQDNQPPQVPEAGKSLVKAEQATPNPANQDDHEFTSAIEETKEKIAQIGVKIEERLLIECVVEEIKGLLGGKRTLIIIEDDKNYVSQWYELRNSLKQLSCSGSAMIVTTQDTQRAKEICYPPREPITNSIVGMYHDILLKVTSQRVNGDASKIFRDILNKCCPSEFCMKTFAHALYTNPNRSNEDMCKLLGSLHSQQSSGINAEKMIKFSYDDLRKEYKSCLLYLSIFPHGYSIRRSTLVERWVVEGLITKEDWPSAIHHAERCFDTLIDRWLIYPNDIGAAGKIKSCIVGNLVHEFITKIAKKQHIVEPRLSHHLARHFSIFNELQLRGSDRIDRFFKNLSKSSQLSMLKVLDLEGCCISISETTMSIRDKEPLSSYVRIPLGIKKMANVEVLFNVKVWTGQELKDIGKLWQLRKLGVVIDDKDNLLKNLLTAISDLCECLRSLSITIVPCSTKREGTPSIGDLPEYISRCLKYRPKLLESLCLQGTTQKGELLTLLAERFTKLVKVTLSWTSLKQKNLEGLGDLPNLCYVRFRNKGYTDGKLTFIQQKFKNLKYFLVEGKNMRGIKFQKGAAPRLEKIVLSFTNIESLDGVGDLPRLEELELKRNRFLLSLSEVGETLEKYMLTFKKDEFQHLKYLLAEGFSKIFETNITFEDGATPKLEKIILNSFANIMSHPGVSSLPKFKELELKCNKPLLSSFENANKISKVTLHSTLLKNADLQILAKIPSICCLVLLSDSYDESQLTFNKGEFLMLNLLVVKCPTITDISFTEGAAPMLEKIIWSFTKLNSLSGIDNLSKLKELEFIGDLVPDQVRIDINVHRKHPVLNHKPPEHQDQENGSEQGEKEDDPRFPACSWLFLKNKYWSDN</sequence>
<dbReference type="Gene3D" id="1.20.5.4130">
    <property type="match status" value="1"/>
</dbReference>
<dbReference type="FunFam" id="1.10.10.10:FF:000322">
    <property type="entry name" value="Probable disease resistance protein At1g63360"/>
    <property type="match status" value="1"/>
</dbReference>
<dbReference type="InterPro" id="IPR044974">
    <property type="entry name" value="Disease_R_plants"/>
</dbReference>
<keyword evidence="2" id="KW-0433">Leucine-rich repeat</keyword>
<dbReference type="HOGENOM" id="CLU_000837_7_3_1"/>
<dbReference type="GO" id="GO:0042742">
    <property type="term" value="P:defense response to bacterium"/>
    <property type="evidence" value="ECO:0007669"/>
    <property type="project" value="UniProtKB-ARBA"/>
</dbReference>
<keyword evidence="4" id="KW-0547">Nucleotide-binding</keyword>
<evidence type="ECO:0000259" key="8">
    <source>
        <dbReference type="Pfam" id="PF18052"/>
    </source>
</evidence>
<feature type="region of interest" description="Disordered" evidence="7">
    <location>
        <begin position="1329"/>
        <end position="1355"/>
    </location>
</feature>
<feature type="region of interest" description="Disordered" evidence="7">
    <location>
        <begin position="148"/>
        <end position="177"/>
    </location>
</feature>
<comment type="similarity">
    <text evidence="1">Belongs to the disease resistance NB-LRR family.</text>
</comment>
<dbReference type="PANTHER" id="PTHR23155:SF1062">
    <property type="entry name" value="OS11G0579400 PROTEIN"/>
    <property type="match status" value="1"/>
</dbReference>
<protein>
    <submittedName>
        <fullName evidence="11">Uncharacterized protein</fullName>
    </submittedName>
</protein>
<evidence type="ECO:0000256" key="3">
    <source>
        <dbReference type="ARBA" id="ARBA00022737"/>
    </source>
</evidence>
<dbReference type="GO" id="GO:0009626">
    <property type="term" value="P:plant-type hypersensitive response"/>
    <property type="evidence" value="ECO:0007669"/>
    <property type="project" value="UniProtKB-ARBA"/>
</dbReference>
<organism evidence="11">
    <name type="scientific">Oryza barthii</name>
    <dbReference type="NCBI Taxonomy" id="65489"/>
    <lineage>
        <taxon>Eukaryota</taxon>
        <taxon>Viridiplantae</taxon>
        <taxon>Streptophyta</taxon>
        <taxon>Embryophyta</taxon>
        <taxon>Tracheophyta</taxon>
        <taxon>Spermatophyta</taxon>
        <taxon>Magnoliopsida</taxon>
        <taxon>Liliopsida</taxon>
        <taxon>Poales</taxon>
        <taxon>Poaceae</taxon>
        <taxon>BOP clade</taxon>
        <taxon>Oryzoideae</taxon>
        <taxon>Oryzeae</taxon>
        <taxon>Oryzinae</taxon>
        <taxon>Oryza</taxon>
    </lineage>
</organism>
<evidence type="ECO:0000256" key="2">
    <source>
        <dbReference type="ARBA" id="ARBA00022614"/>
    </source>
</evidence>
<evidence type="ECO:0000259" key="10">
    <source>
        <dbReference type="Pfam" id="PF23598"/>
    </source>
</evidence>
<dbReference type="InterPro" id="IPR032675">
    <property type="entry name" value="LRR_dom_sf"/>
</dbReference>
<dbReference type="STRING" id="65489.A0A0D3HPF1"/>
<dbReference type="PANTHER" id="PTHR23155">
    <property type="entry name" value="DISEASE RESISTANCE PROTEIN RP"/>
    <property type="match status" value="1"/>
</dbReference>
<dbReference type="InterPro" id="IPR027417">
    <property type="entry name" value="P-loop_NTPase"/>
</dbReference>
<dbReference type="SUPFAM" id="SSF52047">
    <property type="entry name" value="RNI-like"/>
    <property type="match status" value="1"/>
</dbReference>
<evidence type="ECO:0000256" key="7">
    <source>
        <dbReference type="SAM" id="MobiDB-lite"/>
    </source>
</evidence>
<accession>A0A0D3HPF1</accession>
<keyword evidence="12" id="KW-1185">Reference proteome</keyword>
<dbReference type="PaxDb" id="65489-OBART11G21200.1"/>
<dbReference type="Pfam" id="PF23598">
    <property type="entry name" value="LRR_14"/>
    <property type="match status" value="1"/>
</dbReference>
<dbReference type="SUPFAM" id="SSF52540">
    <property type="entry name" value="P-loop containing nucleoside triphosphate hydrolases"/>
    <property type="match status" value="1"/>
</dbReference>
<feature type="domain" description="Disease resistance protein winged helix" evidence="9">
    <location>
        <begin position="731"/>
        <end position="802"/>
    </location>
</feature>
<keyword evidence="5" id="KW-0611">Plant defense</keyword>
<evidence type="ECO:0000256" key="5">
    <source>
        <dbReference type="ARBA" id="ARBA00022821"/>
    </source>
</evidence>
<evidence type="ECO:0000256" key="4">
    <source>
        <dbReference type="ARBA" id="ARBA00022741"/>
    </source>
</evidence>
<dbReference type="InterPro" id="IPR058922">
    <property type="entry name" value="WHD_DRP"/>
</dbReference>
<reference evidence="11" key="1">
    <citation type="journal article" date="2009" name="Rice">
        <title>De Novo Next Generation Sequencing of Plant Genomes.</title>
        <authorList>
            <person name="Rounsley S."/>
            <person name="Marri P.R."/>
            <person name="Yu Y."/>
            <person name="He R."/>
            <person name="Sisneros N."/>
            <person name="Goicoechea J.L."/>
            <person name="Lee S.J."/>
            <person name="Angelova A."/>
            <person name="Kudrna D."/>
            <person name="Luo M."/>
            <person name="Affourtit J."/>
            <person name="Desany B."/>
            <person name="Knight J."/>
            <person name="Niazi F."/>
            <person name="Egholm M."/>
            <person name="Wing R.A."/>
        </authorList>
    </citation>
    <scope>NUCLEOTIDE SEQUENCE [LARGE SCALE GENOMIC DNA]</scope>
    <source>
        <strain evidence="11">cv. IRGC 105608</strain>
    </source>
</reference>
<keyword evidence="3" id="KW-0677">Repeat</keyword>
<dbReference type="CDD" id="cd14798">
    <property type="entry name" value="RX-CC_like"/>
    <property type="match status" value="1"/>
</dbReference>
<feature type="domain" description="Disease resistance R13L4/SHOC-2-like LRR" evidence="10">
    <location>
        <begin position="850"/>
        <end position="1105"/>
    </location>
</feature>
<evidence type="ECO:0000313" key="12">
    <source>
        <dbReference type="Proteomes" id="UP000026960"/>
    </source>
</evidence>
<dbReference type="InterPro" id="IPR038005">
    <property type="entry name" value="RX-like_CC"/>
</dbReference>
<dbReference type="SUPFAM" id="SSF52058">
    <property type="entry name" value="L domain-like"/>
    <property type="match status" value="1"/>
</dbReference>
<evidence type="ECO:0000256" key="6">
    <source>
        <dbReference type="ARBA" id="ARBA00023054"/>
    </source>
</evidence>
<evidence type="ECO:0000256" key="1">
    <source>
        <dbReference type="ARBA" id="ARBA00008894"/>
    </source>
</evidence>
<dbReference type="InterPro" id="IPR036388">
    <property type="entry name" value="WH-like_DNA-bd_sf"/>
</dbReference>
<reference evidence="11" key="2">
    <citation type="submission" date="2015-03" db="UniProtKB">
        <authorList>
            <consortium name="EnsemblPlants"/>
        </authorList>
    </citation>
    <scope>IDENTIFICATION</scope>
</reference>
<dbReference type="GO" id="GO:0002758">
    <property type="term" value="P:innate immune response-activating signaling pathway"/>
    <property type="evidence" value="ECO:0007669"/>
    <property type="project" value="UniProtKB-ARBA"/>
</dbReference>
<dbReference type="InterPro" id="IPR041118">
    <property type="entry name" value="Rx_N"/>
</dbReference>
<dbReference type="EnsemblPlants" id="OBART11G21200.1">
    <property type="protein sequence ID" value="OBART11G21200.1"/>
    <property type="gene ID" value="OBART11G21200"/>
</dbReference>
<dbReference type="Pfam" id="PF18052">
    <property type="entry name" value="Rx_N"/>
    <property type="match status" value="1"/>
</dbReference>
<dbReference type="Gramene" id="OBART11G21200.1">
    <property type="protein sequence ID" value="OBART11G21200.1"/>
    <property type="gene ID" value="OBART11G21200"/>
</dbReference>
<proteinExistence type="inferred from homology"/>
<evidence type="ECO:0000313" key="11">
    <source>
        <dbReference type="EnsemblPlants" id="OBART11G21200.1"/>
    </source>
</evidence>
<dbReference type="InterPro" id="IPR055414">
    <property type="entry name" value="LRR_R13L4/SHOC2-like"/>
</dbReference>
<dbReference type="Proteomes" id="UP000026960">
    <property type="component" value="Chromosome 11"/>
</dbReference>
<keyword evidence="6" id="KW-0175">Coiled coil</keyword>
<dbReference type="GO" id="GO:0000166">
    <property type="term" value="F:nucleotide binding"/>
    <property type="evidence" value="ECO:0007669"/>
    <property type="project" value="UniProtKB-KW"/>
</dbReference>
<feature type="domain" description="Disease resistance N-terminal" evidence="8">
    <location>
        <begin position="11"/>
        <end position="81"/>
    </location>
</feature>
<name>A0A0D3HPF1_9ORYZ</name>
<dbReference type="Gene3D" id="1.10.10.10">
    <property type="entry name" value="Winged helix-like DNA-binding domain superfamily/Winged helix DNA-binding domain"/>
    <property type="match status" value="1"/>
</dbReference>